<keyword evidence="2" id="KW-0812">Transmembrane</keyword>
<feature type="compositionally biased region" description="Polar residues" evidence="1">
    <location>
        <begin position="186"/>
        <end position="196"/>
    </location>
</feature>
<evidence type="ECO:0000256" key="1">
    <source>
        <dbReference type="SAM" id="MobiDB-lite"/>
    </source>
</evidence>
<evidence type="ECO:0000313" key="4">
    <source>
        <dbReference type="Proteomes" id="UP000256645"/>
    </source>
</evidence>
<evidence type="ECO:0000256" key="2">
    <source>
        <dbReference type="SAM" id="Phobius"/>
    </source>
</evidence>
<dbReference type="AlphaFoldDB" id="A0A3D8S1S4"/>
<feature type="region of interest" description="Disordered" evidence="1">
    <location>
        <begin position="75"/>
        <end position="245"/>
    </location>
</feature>
<organism evidence="3 4">
    <name type="scientific">Coleophoma cylindrospora</name>
    <dbReference type="NCBI Taxonomy" id="1849047"/>
    <lineage>
        <taxon>Eukaryota</taxon>
        <taxon>Fungi</taxon>
        <taxon>Dikarya</taxon>
        <taxon>Ascomycota</taxon>
        <taxon>Pezizomycotina</taxon>
        <taxon>Leotiomycetes</taxon>
        <taxon>Helotiales</taxon>
        <taxon>Dermateaceae</taxon>
        <taxon>Coleophoma</taxon>
    </lineage>
</organism>
<accession>A0A3D8S1S4</accession>
<name>A0A3D8S1S4_9HELO</name>
<dbReference type="OrthoDB" id="3692311at2759"/>
<dbReference type="EMBL" id="PDLM01000004">
    <property type="protein sequence ID" value="RDW80247.1"/>
    <property type="molecule type" value="Genomic_DNA"/>
</dbReference>
<reference evidence="3 4" key="1">
    <citation type="journal article" date="2018" name="IMA Fungus">
        <title>IMA Genome-F 9: Draft genome sequence of Annulohypoxylon stygium, Aspergillus mulundensis, Berkeleyomyces basicola (syn. Thielaviopsis basicola), Ceratocystis smalleyi, two Cercospora beticola strains, Coleophoma cylindrospora, Fusarium fracticaudum, Phialophora cf. hyalina, and Morchella septimelata.</title>
        <authorList>
            <person name="Wingfield B.D."/>
            <person name="Bills G.F."/>
            <person name="Dong Y."/>
            <person name="Huang W."/>
            <person name="Nel W.J."/>
            <person name="Swalarsk-Parry B.S."/>
            <person name="Vaghefi N."/>
            <person name="Wilken P.M."/>
            <person name="An Z."/>
            <person name="de Beer Z.W."/>
            <person name="De Vos L."/>
            <person name="Chen L."/>
            <person name="Duong T.A."/>
            <person name="Gao Y."/>
            <person name="Hammerbacher A."/>
            <person name="Kikkert J.R."/>
            <person name="Li Y."/>
            <person name="Li H."/>
            <person name="Li K."/>
            <person name="Li Q."/>
            <person name="Liu X."/>
            <person name="Ma X."/>
            <person name="Naidoo K."/>
            <person name="Pethybridge S.J."/>
            <person name="Sun J."/>
            <person name="Steenkamp E.T."/>
            <person name="van der Nest M.A."/>
            <person name="van Wyk S."/>
            <person name="Wingfield M.J."/>
            <person name="Xiong C."/>
            <person name="Yue Q."/>
            <person name="Zhang X."/>
        </authorList>
    </citation>
    <scope>NUCLEOTIDE SEQUENCE [LARGE SCALE GENOMIC DNA]</scope>
    <source>
        <strain evidence="3 4">BP6252</strain>
    </source>
</reference>
<dbReference type="Proteomes" id="UP000256645">
    <property type="component" value="Unassembled WGS sequence"/>
</dbReference>
<evidence type="ECO:0000313" key="3">
    <source>
        <dbReference type="EMBL" id="RDW80247.1"/>
    </source>
</evidence>
<proteinExistence type="predicted"/>
<feature type="transmembrane region" description="Helical" evidence="2">
    <location>
        <begin position="411"/>
        <end position="432"/>
    </location>
</feature>
<keyword evidence="2" id="KW-0472">Membrane</keyword>
<keyword evidence="2" id="KW-1133">Transmembrane helix</keyword>
<sequence length="922" mass="98178">MDNNEVANDLSPQTLPSQASTTNNAARDSQQKALLGVTAGLTTYRAAKRAHKIGTHIHRIAGALDPTLDLGDVDDITDSDDSMSGSDNDSYDDEQSDSDSIRSQHSDDEEIQETNVRDHGSGGGLGKDTHLEVGNFSAAGLPRSLPTTRPTKVAELPITHSTKGNTEPAAIRGGDLSKSTIIAAPTDTSNKPTNGSVLAVKDSDTGNSLVTSAKSTQTTTSTNKAAESILPGPQPANRSEGKDPTKISAEEIQYEIVRARKPDGTIVKVRRPIKATTEATKQGPQIGKGESVAAKTNQEQVVPEKESTPIVKPKALESTTTPSSPKGKPAFAVTEIEKQHGATSQALKNPQTKAEILHRRTSRITQIVVWSIMISLPLLFIVLAILTACATGKPEASSLGQGITRANKVAVSLWPIAFAAIAAQALRMYASWKVESGLQLMTLEQLINSHSVASAIKQPFLLQRVNWTSIALLCLWSLSPLAGQAFVRMSFVGNSGAVHNTTLNYLDNTITETTKFAGGSSTATFLANIDALFGSLILAPSSNQQAPMDFWGNVKIPRIEDLTRGKDGWYQVPSSPSYSSLLGIPISGLTDDGGNSSFAVISTYYAFDCPPLTNATLDSLNNTVTSAGVGLQGSASGTLHMAVLPPTDNTSTQILYATQNLDESADGISEHDYTICTFAQVYVESHVLCAGTDCHADKMRLSTLPDSDPRLWQILTNMVIAFTHSGESSHAADYSPLQWFLNNTASAGSNDFESFPDVRNVPTVDFNTRLSILLNTYWLAGIAPYDFTGALKNKVGDADLLTAVAIQTSTAQVYHTNWGWLVLLLATSVFLLLGGVVGAICDSRTVGPDIFGFASSLAHKNKYMRVPSGTGDSTIGGPQRARMLGDVRVMLQDVKPEQPVGKIALGTVENGGAKLQLGRKYK</sequence>
<feature type="compositionally biased region" description="Low complexity" evidence="1">
    <location>
        <begin position="211"/>
        <end position="226"/>
    </location>
</feature>
<gene>
    <name evidence="3" type="ORF">BP6252_04885</name>
</gene>
<feature type="region of interest" description="Disordered" evidence="1">
    <location>
        <begin position="277"/>
        <end position="328"/>
    </location>
</feature>
<keyword evidence="4" id="KW-1185">Reference proteome</keyword>
<feature type="transmembrane region" description="Helical" evidence="2">
    <location>
        <begin position="818"/>
        <end position="841"/>
    </location>
</feature>
<feature type="transmembrane region" description="Helical" evidence="2">
    <location>
        <begin position="367"/>
        <end position="390"/>
    </location>
</feature>
<comment type="caution">
    <text evidence="3">The sequence shown here is derived from an EMBL/GenBank/DDBJ whole genome shotgun (WGS) entry which is preliminary data.</text>
</comment>
<protein>
    <submittedName>
        <fullName evidence="3">Uncharacterized protein</fullName>
    </submittedName>
</protein>
<feature type="region of interest" description="Disordered" evidence="1">
    <location>
        <begin position="1"/>
        <end position="29"/>
    </location>
</feature>